<dbReference type="SMART" id="SM00382">
    <property type="entry name" value="AAA"/>
    <property type="match status" value="1"/>
</dbReference>
<dbReference type="InterPro" id="IPR050763">
    <property type="entry name" value="ABC_transporter_ATP-binding"/>
</dbReference>
<evidence type="ECO:0000313" key="7">
    <source>
        <dbReference type="Proteomes" id="UP000777784"/>
    </source>
</evidence>
<proteinExistence type="inferred from homology"/>
<evidence type="ECO:0000259" key="5">
    <source>
        <dbReference type="PROSITE" id="PS50893"/>
    </source>
</evidence>
<keyword evidence="4 6" id="KW-0067">ATP-binding</keyword>
<dbReference type="PANTHER" id="PTHR42711">
    <property type="entry name" value="ABC TRANSPORTER ATP-BINDING PROTEIN"/>
    <property type="match status" value="1"/>
</dbReference>
<evidence type="ECO:0000256" key="3">
    <source>
        <dbReference type="ARBA" id="ARBA00022741"/>
    </source>
</evidence>
<dbReference type="PROSITE" id="PS50893">
    <property type="entry name" value="ABC_TRANSPORTER_2"/>
    <property type="match status" value="1"/>
</dbReference>
<protein>
    <submittedName>
        <fullName evidence="6">ATP-binding cassette domain-containing protein</fullName>
    </submittedName>
</protein>
<name>A0A948RS50_UNCEI</name>
<organism evidence="6 7">
    <name type="scientific">Eiseniibacteriota bacterium</name>
    <dbReference type="NCBI Taxonomy" id="2212470"/>
    <lineage>
        <taxon>Bacteria</taxon>
        <taxon>Candidatus Eiseniibacteriota</taxon>
    </lineage>
</organism>
<gene>
    <name evidence="6" type="ORF">KJ970_03545</name>
</gene>
<dbReference type="Gene3D" id="3.40.50.300">
    <property type="entry name" value="P-loop containing nucleotide triphosphate hydrolases"/>
    <property type="match status" value="1"/>
</dbReference>
<reference evidence="6" key="1">
    <citation type="submission" date="2021-05" db="EMBL/GenBank/DDBJ databases">
        <title>Energy efficiency and biological interactions define the core microbiome of deep oligotrophic groundwater.</title>
        <authorList>
            <person name="Mehrshad M."/>
            <person name="Lopez-Fernandez M."/>
            <person name="Bell E."/>
            <person name="Bernier-Latmani R."/>
            <person name="Bertilsson S."/>
            <person name="Dopson M."/>
        </authorList>
    </citation>
    <scope>NUCLEOTIDE SEQUENCE</scope>
    <source>
        <strain evidence="6">Modern_marine.mb.64</strain>
    </source>
</reference>
<keyword evidence="2" id="KW-0813">Transport</keyword>
<dbReference type="InterPro" id="IPR027417">
    <property type="entry name" value="P-loop_NTPase"/>
</dbReference>
<dbReference type="Pfam" id="PF00005">
    <property type="entry name" value="ABC_tran"/>
    <property type="match status" value="1"/>
</dbReference>
<accession>A0A948RS50</accession>
<dbReference type="InterPro" id="IPR003439">
    <property type="entry name" value="ABC_transporter-like_ATP-bd"/>
</dbReference>
<comment type="caution">
    <text evidence="6">The sequence shown here is derived from an EMBL/GenBank/DDBJ whole genome shotgun (WGS) entry which is preliminary data.</text>
</comment>
<evidence type="ECO:0000256" key="4">
    <source>
        <dbReference type="ARBA" id="ARBA00022840"/>
    </source>
</evidence>
<sequence length="303" mass="33839">MNTVEIQNVTKTFGHHIAVNDLSLNVPQGCIYGFIGPNGSGKTTTLRMIMNIFYPDGGSIRIFDKSGQPVLPDSIGYLPEERGLYKKMKVREVLQFYGELKSGRNVDKEIDHWLKKLDLADWAQKKVETLSKGMAQKVQFISTVVSKPEIVILDEPFTGLDPVNTEVIRKSLLELRNGGMTIILSTHDMGTAETMCDYIFMIFKGRKVLDGTLSSIQASYGHDTVRIRSEGGASVLEGIPGVERIQDFGKMQELRMAKETDPQKVLAEIIARTRVDRFEVARPSLHDIFIRIAGPEAKEVSHA</sequence>
<dbReference type="PROSITE" id="PS00211">
    <property type="entry name" value="ABC_TRANSPORTER_1"/>
    <property type="match status" value="1"/>
</dbReference>
<evidence type="ECO:0000313" key="6">
    <source>
        <dbReference type="EMBL" id="MBU2689975.1"/>
    </source>
</evidence>
<evidence type="ECO:0000256" key="2">
    <source>
        <dbReference type="ARBA" id="ARBA00022448"/>
    </source>
</evidence>
<dbReference type="InterPro" id="IPR025302">
    <property type="entry name" value="DrrA1/2-like_C"/>
</dbReference>
<dbReference type="InterPro" id="IPR003593">
    <property type="entry name" value="AAA+_ATPase"/>
</dbReference>
<dbReference type="PANTHER" id="PTHR42711:SF5">
    <property type="entry name" value="ABC TRANSPORTER ATP-BINDING PROTEIN NATA"/>
    <property type="match status" value="1"/>
</dbReference>
<evidence type="ECO:0000256" key="1">
    <source>
        <dbReference type="ARBA" id="ARBA00005417"/>
    </source>
</evidence>
<dbReference type="GO" id="GO:0005524">
    <property type="term" value="F:ATP binding"/>
    <property type="evidence" value="ECO:0007669"/>
    <property type="project" value="UniProtKB-KW"/>
</dbReference>
<dbReference type="Proteomes" id="UP000777784">
    <property type="component" value="Unassembled WGS sequence"/>
</dbReference>
<dbReference type="EMBL" id="JAHJDP010000022">
    <property type="protein sequence ID" value="MBU2689975.1"/>
    <property type="molecule type" value="Genomic_DNA"/>
</dbReference>
<dbReference type="GO" id="GO:0016887">
    <property type="term" value="F:ATP hydrolysis activity"/>
    <property type="evidence" value="ECO:0007669"/>
    <property type="project" value="InterPro"/>
</dbReference>
<feature type="domain" description="ABC transporter" evidence="5">
    <location>
        <begin position="4"/>
        <end position="229"/>
    </location>
</feature>
<comment type="similarity">
    <text evidence="1">Belongs to the ABC transporter superfamily.</text>
</comment>
<dbReference type="AlphaFoldDB" id="A0A948RS50"/>
<dbReference type="InterPro" id="IPR017871">
    <property type="entry name" value="ABC_transporter-like_CS"/>
</dbReference>
<dbReference type="Pfam" id="PF13732">
    <property type="entry name" value="DrrA1-3_C"/>
    <property type="match status" value="1"/>
</dbReference>
<dbReference type="SUPFAM" id="SSF52540">
    <property type="entry name" value="P-loop containing nucleoside triphosphate hydrolases"/>
    <property type="match status" value="1"/>
</dbReference>
<keyword evidence="3" id="KW-0547">Nucleotide-binding</keyword>